<name>A0A1Y2GEP4_9FUNG</name>
<dbReference type="InParanoid" id="A0A1Y2GEP4"/>
<dbReference type="OrthoDB" id="655030at2759"/>
<keyword evidence="3" id="KW-0274">FAD</keyword>
<reference evidence="8 9" key="1">
    <citation type="submission" date="2016-07" db="EMBL/GenBank/DDBJ databases">
        <title>Pervasive Adenine N6-methylation of Active Genes in Fungi.</title>
        <authorList>
            <consortium name="DOE Joint Genome Institute"/>
            <person name="Mondo S.J."/>
            <person name="Dannebaum R.O."/>
            <person name="Kuo R.C."/>
            <person name="Labutti K."/>
            <person name="Haridas S."/>
            <person name="Kuo A."/>
            <person name="Salamov A."/>
            <person name="Ahrendt S.R."/>
            <person name="Lipzen A."/>
            <person name="Sullivan W."/>
            <person name="Andreopoulos W.B."/>
            <person name="Clum A."/>
            <person name="Lindquist E."/>
            <person name="Daum C."/>
            <person name="Ramamoorthy G.K."/>
            <person name="Gryganskyi A."/>
            <person name="Culley D."/>
            <person name="Magnuson J.K."/>
            <person name="James T.Y."/>
            <person name="O'Malley M.A."/>
            <person name="Stajich J.E."/>
            <person name="Spatafora J.W."/>
            <person name="Visel A."/>
            <person name="Grigoriev I.V."/>
        </authorList>
    </citation>
    <scope>NUCLEOTIDE SEQUENCE [LARGE SCALE GENOMIC DNA]</scope>
    <source>
        <strain evidence="8 9">NRRL 3116</strain>
    </source>
</reference>
<proteinExistence type="inferred from homology"/>
<dbReference type="GO" id="GO:0071949">
    <property type="term" value="F:FAD binding"/>
    <property type="evidence" value="ECO:0007669"/>
    <property type="project" value="InterPro"/>
</dbReference>
<evidence type="ECO:0000256" key="6">
    <source>
        <dbReference type="SAM" id="Phobius"/>
    </source>
</evidence>
<dbReference type="PANTHER" id="PTHR47356:SF2">
    <property type="entry name" value="FAD-BINDING DOMAIN-CONTAINING PROTEIN-RELATED"/>
    <property type="match status" value="1"/>
</dbReference>
<dbReference type="Proteomes" id="UP000193648">
    <property type="component" value="Unassembled WGS sequence"/>
</dbReference>
<dbReference type="PANTHER" id="PTHR47356">
    <property type="entry name" value="FAD-DEPENDENT MONOOXYGENASE ASQG-RELATED"/>
    <property type="match status" value="1"/>
</dbReference>
<feature type="compositionally biased region" description="Polar residues" evidence="5">
    <location>
        <begin position="258"/>
        <end position="271"/>
    </location>
</feature>
<dbReference type="EMBL" id="MCFF01000036">
    <property type="protein sequence ID" value="ORZ08771.1"/>
    <property type="molecule type" value="Genomic_DNA"/>
</dbReference>
<sequence length="477" mass="53404">MSILTISHRKDVNSIKALIVGGGIAGLSLAIMMDLAGIEYEILERCSEDEAGRGAALALGPPVLRLLDQMGLLEQIERASKPISGLSVVDSECRKLGRIESPEKERYGYPFRIMTRPAFYKILLSRVPPTNLHRGKVVVETLQNPNGVSCKCSDGSTYYGDIVVGADGAQSLTRQCMFKQLADQGKLPDADMVPSTYEHICITGLSDPLSQSNYPTVSDECSEFRVIYTKEQPYSFWYTPVPGDRVAWGINGLLPSSKQRSSNYGNNDDTPSPQPKIYDDWLAPAPDFEEQFQELFNARCAMGVGSVRDFLSHTPRKHITRIDIEERLYKTWHHGRIVLVGDACHQQLVFGGQGAIQCLLDNVCLVNLLYDMEHNTPNEINKTFKKYQMKRSTVVKMSIDDTNHLDKVLHSQGFLAGMMRKLIFSAALGLNAANDKFNNNRPQLSFLPFVEDRATSKAYKQKISARLYKSQQEDTFM</sequence>
<evidence type="ECO:0000256" key="4">
    <source>
        <dbReference type="ARBA" id="ARBA00023002"/>
    </source>
</evidence>
<feature type="domain" description="FAD-binding" evidence="7">
    <location>
        <begin position="313"/>
        <end position="397"/>
    </location>
</feature>
<feature type="region of interest" description="Disordered" evidence="5">
    <location>
        <begin position="258"/>
        <end position="279"/>
    </location>
</feature>
<keyword evidence="6" id="KW-1133">Transmembrane helix</keyword>
<keyword evidence="9" id="KW-1185">Reference proteome</keyword>
<evidence type="ECO:0000256" key="2">
    <source>
        <dbReference type="ARBA" id="ARBA00022630"/>
    </source>
</evidence>
<evidence type="ECO:0000256" key="3">
    <source>
        <dbReference type="ARBA" id="ARBA00022827"/>
    </source>
</evidence>
<keyword evidence="2" id="KW-0285">Flavoprotein</keyword>
<dbReference type="InterPro" id="IPR002938">
    <property type="entry name" value="FAD-bd"/>
</dbReference>
<dbReference type="Gene3D" id="3.50.50.60">
    <property type="entry name" value="FAD/NAD(P)-binding domain"/>
    <property type="match status" value="1"/>
</dbReference>
<evidence type="ECO:0000259" key="7">
    <source>
        <dbReference type="Pfam" id="PF01494"/>
    </source>
</evidence>
<dbReference type="SUPFAM" id="SSF51905">
    <property type="entry name" value="FAD/NAD(P)-binding domain"/>
    <property type="match status" value="1"/>
</dbReference>
<dbReference type="AlphaFoldDB" id="A0A1Y2GEP4"/>
<comment type="caution">
    <text evidence="8">The sequence shown here is derived from an EMBL/GenBank/DDBJ whole genome shotgun (WGS) entry which is preliminary data.</text>
</comment>
<dbReference type="InterPro" id="IPR050562">
    <property type="entry name" value="FAD_mOase_fung"/>
</dbReference>
<keyword evidence="6" id="KW-0812">Transmembrane</keyword>
<dbReference type="RefSeq" id="XP_021878554.1">
    <property type="nucleotide sequence ID" value="XM_022028010.1"/>
</dbReference>
<keyword evidence="6" id="KW-0472">Membrane</keyword>
<comment type="similarity">
    <text evidence="1">Belongs to the paxM FAD-dependent monooxygenase family.</text>
</comment>
<protein>
    <recommendedName>
        <fullName evidence="7">FAD-binding domain-containing protein</fullName>
    </recommendedName>
</protein>
<feature type="transmembrane region" description="Helical" evidence="6">
    <location>
        <begin position="17"/>
        <end position="38"/>
    </location>
</feature>
<evidence type="ECO:0000256" key="5">
    <source>
        <dbReference type="SAM" id="MobiDB-lite"/>
    </source>
</evidence>
<keyword evidence="4" id="KW-0560">Oxidoreductase</keyword>
<evidence type="ECO:0000313" key="9">
    <source>
        <dbReference type="Proteomes" id="UP000193648"/>
    </source>
</evidence>
<evidence type="ECO:0000256" key="1">
    <source>
        <dbReference type="ARBA" id="ARBA00007992"/>
    </source>
</evidence>
<dbReference type="PRINTS" id="PR00420">
    <property type="entry name" value="RNGMNOXGNASE"/>
</dbReference>
<dbReference type="InterPro" id="IPR036188">
    <property type="entry name" value="FAD/NAD-bd_sf"/>
</dbReference>
<organism evidence="8 9">
    <name type="scientific">Lobosporangium transversale</name>
    <dbReference type="NCBI Taxonomy" id="64571"/>
    <lineage>
        <taxon>Eukaryota</taxon>
        <taxon>Fungi</taxon>
        <taxon>Fungi incertae sedis</taxon>
        <taxon>Mucoromycota</taxon>
        <taxon>Mortierellomycotina</taxon>
        <taxon>Mortierellomycetes</taxon>
        <taxon>Mortierellales</taxon>
        <taxon>Mortierellaceae</taxon>
        <taxon>Lobosporangium</taxon>
    </lineage>
</organism>
<feature type="domain" description="FAD-binding" evidence="7">
    <location>
        <begin position="16"/>
        <end position="195"/>
    </location>
</feature>
<accession>A0A1Y2GEP4</accession>
<dbReference type="GeneID" id="33569853"/>
<dbReference type="Pfam" id="PF01494">
    <property type="entry name" value="FAD_binding_3"/>
    <property type="match status" value="2"/>
</dbReference>
<gene>
    <name evidence="8" type="ORF">BCR41DRAFT_388497</name>
</gene>
<evidence type="ECO:0000313" key="8">
    <source>
        <dbReference type="EMBL" id="ORZ08771.1"/>
    </source>
</evidence>
<dbReference type="GO" id="GO:0004497">
    <property type="term" value="F:monooxygenase activity"/>
    <property type="evidence" value="ECO:0007669"/>
    <property type="project" value="InterPro"/>
</dbReference>